<evidence type="ECO:0000256" key="7">
    <source>
        <dbReference type="ARBA" id="ARBA00022741"/>
    </source>
</evidence>
<dbReference type="Pfam" id="PF04564">
    <property type="entry name" value="U-box"/>
    <property type="match status" value="1"/>
</dbReference>
<evidence type="ECO:0000256" key="9">
    <source>
        <dbReference type="ARBA" id="ARBA00022786"/>
    </source>
</evidence>
<keyword evidence="9" id="KW-0833">Ubl conjugation pathway</keyword>
<dbReference type="Pfam" id="PF07714">
    <property type="entry name" value="PK_Tyr_Ser-Thr"/>
    <property type="match status" value="1"/>
</dbReference>
<dbReference type="InterPro" id="IPR013083">
    <property type="entry name" value="Znf_RING/FYVE/PHD"/>
</dbReference>
<organism evidence="16 17">
    <name type="scientific">Trapa natans</name>
    <name type="common">Water chestnut</name>
    <dbReference type="NCBI Taxonomy" id="22666"/>
    <lineage>
        <taxon>Eukaryota</taxon>
        <taxon>Viridiplantae</taxon>
        <taxon>Streptophyta</taxon>
        <taxon>Embryophyta</taxon>
        <taxon>Tracheophyta</taxon>
        <taxon>Spermatophyta</taxon>
        <taxon>Magnoliopsida</taxon>
        <taxon>eudicotyledons</taxon>
        <taxon>Gunneridae</taxon>
        <taxon>Pentapetalae</taxon>
        <taxon>rosids</taxon>
        <taxon>malvids</taxon>
        <taxon>Myrtales</taxon>
        <taxon>Lythraceae</taxon>
        <taxon>Trapa</taxon>
    </lineage>
</organism>
<feature type="binding site" evidence="11">
    <location>
        <position position="480"/>
    </location>
    <ligand>
        <name>ATP</name>
        <dbReference type="ChEBI" id="CHEBI:30616"/>
    </ligand>
</feature>
<feature type="domain" description="U-box" evidence="15">
    <location>
        <begin position="723"/>
        <end position="793"/>
    </location>
</feature>
<dbReference type="CDD" id="cd16655">
    <property type="entry name" value="RING-Ubox_WDSUB1-like"/>
    <property type="match status" value="1"/>
</dbReference>
<evidence type="ECO:0000259" key="14">
    <source>
        <dbReference type="PROSITE" id="PS50011"/>
    </source>
</evidence>
<dbReference type="CDD" id="cd01989">
    <property type="entry name" value="USP_STK_Ubox_N"/>
    <property type="match status" value="1"/>
</dbReference>
<feature type="region of interest" description="Disordered" evidence="13">
    <location>
        <begin position="246"/>
        <end position="291"/>
    </location>
</feature>
<dbReference type="GO" id="GO:0061630">
    <property type="term" value="F:ubiquitin protein ligase activity"/>
    <property type="evidence" value="ECO:0007669"/>
    <property type="project" value="UniProtKB-EC"/>
</dbReference>
<dbReference type="InterPro" id="IPR000719">
    <property type="entry name" value="Prot_kinase_dom"/>
</dbReference>
<evidence type="ECO:0000313" key="17">
    <source>
        <dbReference type="Proteomes" id="UP001346149"/>
    </source>
</evidence>
<feature type="coiled-coil region" evidence="12">
    <location>
        <begin position="388"/>
        <end position="415"/>
    </location>
</feature>
<dbReference type="PANTHER" id="PTHR45647">
    <property type="entry name" value="OS02G0152300 PROTEIN"/>
    <property type="match status" value="1"/>
</dbReference>
<dbReference type="Gene3D" id="1.10.510.10">
    <property type="entry name" value="Transferase(Phosphotransferase) domain 1"/>
    <property type="match status" value="1"/>
</dbReference>
<keyword evidence="10 11" id="KW-0067">ATP-binding</keyword>
<evidence type="ECO:0000313" key="16">
    <source>
        <dbReference type="EMBL" id="KAK4785144.1"/>
    </source>
</evidence>
<dbReference type="InterPro" id="IPR003613">
    <property type="entry name" value="Ubox_domain"/>
</dbReference>
<protein>
    <recommendedName>
        <fullName evidence="4">RING-type E3 ubiquitin transferase</fullName>
        <ecNumber evidence="4">2.3.2.27</ecNumber>
    </recommendedName>
</protein>
<feature type="region of interest" description="Disordered" evidence="13">
    <location>
        <begin position="217"/>
        <end position="236"/>
    </location>
</feature>
<dbReference type="PROSITE" id="PS00108">
    <property type="entry name" value="PROTEIN_KINASE_ST"/>
    <property type="match status" value="1"/>
</dbReference>
<evidence type="ECO:0000256" key="11">
    <source>
        <dbReference type="PROSITE-ProRule" id="PRU10141"/>
    </source>
</evidence>
<dbReference type="Proteomes" id="UP001346149">
    <property type="component" value="Unassembled WGS sequence"/>
</dbReference>
<dbReference type="Gene3D" id="3.40.50.620">
    <property type="entry name" value="HUPs"/>
    <property type="match status" value="1"/>
</dbReference>
<dbReference type="InterPro" id="IPR011009">
    <property type="entry name" value="Kinase-like_dom_sf"/>
</dbReference>
<comment type="catalytic activity">
    <reaction evidence="1">
        <text>S-ubiquitinyl-[E2 ubiquitin-conjugating enzyme]-L-cysteine + [acceptor protein]-L-lysine = [E2 ubiquitin-conjugating enzyme]-L-cysteine + N(6)-ubiquitinyl-[acceptor protein]-L-lysine.</text>
        <dbReference type="EC" id="2.3.2.27"/>
    </reaction>
</comment>
<dbReference type="GO" id="GO:0016567">
    <property type="term" value="P:protein ubiquitination"/>
    <property type="evidence" value="ECO:0007669"/>
    <property type="project" value="InterPro"/>
</dbReference>
<dbReference type="EMBL" id="JAXQNO010000013">
    <property type="protein sequence ID" value="KAK4785144.1"/>
    <property type="molecule type" value="Genomic_DNA"/>
</dbReference>
<sequence>MNSSGTGVPPSAMNTVAVAVKGESGGFGRSGKASKRAVRWAAENLLHTADLFILVHVMPKITSIPTPGSSFLLDSSLLPLLIPSDFCRFLFCPRISYFLSWAGGDRISVEELDEDTVTLYVEEMKLKNEEVFIPYKRLCKSRKVETLVLEDDDPAGALIRYVSDAEIKSLVLGSGSENLFMRKQRLPTIAEIVKRSAPETCDVHVIARNELVNKSVSGSRNGTLSRKEHDNHSITSGEQISTIFSSSGESNVHDTSTASALAKVSSVNSQVPTRYTDPPSRNSSDENGSWGSQDIQIIREAGSMSCHEQSDVQAEIERLRLELQATVSMYRQVCEELVHAQNKVQLLFSECLEENRRVNAALEREETLRKIASGQKAKHLAVLKDIEKAKCLLANEEYKRQIAELNALKEASEKQKVVNALILGDRRCRRYFRHEIEMATDNFSRSKVIGEGSYGKVYRCNLDNTPVAVKVLCADSYAKKEEFLKEVEVLSQLQNPHMVLLLGVCPELGCLIYEYMENGSLDEYIYHQNGRPPLPWPTRFRIIFEVACALAFLHNSKPEPIVHRDLKPGNILLGRNYVSKIGDVGLAKLISEVVPDGLTEYRDSVIAGTLYYMDPEYQRTGTIRPKSDLFAFGMIILQLLTGRQPKGLLLMVEEAISKGTLGTILDKRVRDWPVPETKELVQLGLNCLKLRCRDRPDLEAEMLPTLKRLAESAEASPRVGRDNAPSHFYCPILQEIMEDPYIAADGFTYEQMAIKAWLEKHRVSPVTKRELPHAFILPNHTLRSAIQAWRLPR</sequence>
<comment type="pathway">
    <text evidence="3">Protein modification; protein ubiquitination.</text>
</comment>
<keyword evidence="12" id="KW-0175">Coiled coil</keyword>
<evidence type="ECO:0000256" key="2">
    <source>
        <dbReference type="ARBA" id="ARBA00003861"/>
    </source>
</evidence>
<dbReference type="PROSITE" id="PS51698">
    <property type="entry name" value="U_BOX"/>
    <property type="match status" value="1"/>
</dbReference>
<evidence type="ECO:0000256" key="5">
    <source>
        <dbReference type="ARBA" id="ARBA00022527"/>
    </source>
</evidence>
<evidence type="ECO:0000256" key="12">
    <source>
        <dbReference type="SAM" id="Coils"/>
    </source>
</evidence>
<evidence type="ECO:0000259" key="15">
    <source>
        <dbReference type="PROSITE" id="PS51698"/>
    </source>
</evidence>
<name>A0AAN7LIT6_TRANT</name>
<dbReference type="PROSITE" id="PS50011">
    <property type="entry name" value="PROTEIN_KINASE_DOM"/>
    <property type="match status" value="1"/>
</dbReference>
<evidence type="ECO:0000256" key="8">
    <source>
        <dbReference type="ARBA" id="ARBA00022777"/>
    </source>
</evidence>
<keyword evidence="5" id="KW-0723">Serine/threonine-protein kinase</keyword>
<dbReference type="PANTHER" id="PTHR45647:SF65">
    <property type="entry name" value="U-BOX DOMAIN-CONTAINING PROTEIN KINASE FAMILY PROTEIN"/>
    <property type="match status" value="1"/>
</dbReference>
<evidence type="ECO:0000256" key="13">
    <source>
        <dbReference type="SAM" id="MobiDB-lite"/>
    </source>
</evidence>
<dbReference type="PROSITE" id="PS00107">
    <property type="entry name" value="PROTEIN_KINASE_ATP"/>
    <property type="match status" value="1"/>
</dbReference>
<dbReference type="AlphaFoldDB" id="A0AAN7LIT6"/>
<evidence type="ECO:0000256" key="10">
    <source>
        <dbReference type="ARBA" id="ARBA00022840"/>
    </source>
</evidence>
<keyword evidence="8" id="KW-0418">Kinase</keyword>
<accession>A0AAN7LIT6</accession>
<dbReference type="SUPFAM" id="SSF57850">
    <property type="entry name" value="RING/U-box"/>
    <property type="match status" value="1"/>
</dbReference>
<reference evidence="16 17" key="1">
    <citation type="journal article" date="2023" name="Hortic Res">
        <title>Pangenome of water caltrop reveals structural variations and asymmetric subgenome divergence after allopolyploidization.</title>
        <authorList>
            <person name="Zhang X."/>
            <person name="Chen Y."/>
            <person name="Wang L."/>
            <person name="Yuan Y."/>
            <person name="Fang M."/>
            <person name="Shi L."/>
            <person name="Lu R."/>
            <person name="Comes H.P."/>
            <person name="Ma Y."/>
            <person name="Chen Y."/>
            <person name="Huang G."/>
            <person name="Zhou Y."/>
            <person name="Zheng Z."/>
            <person name="Qiu Y."/>
        </authorList>
    </citation>
    <scope>NUCLEOTIDE SEQUENCE [LARGE SCALE GENOMIC DNA]</scope>
    <source>
        <strain evidence="16">F231</strain>
    </source>
</reference>
<dbReference type="Gene3D" id="3.30.40.10">
    <property type="entry name" value="Zinc/RING finger domain, C3HC4 (zinc finger)"/>
    <property type="match status" value="1"/>
</dbReference>
<dbReference type="InterPro" id="IPR051348">
    <property type="entry name" value="U-box_ubiquitin_ligases"/>
</dbReference>
<gene>
    <name evidence="16" type="ORF">SAY86_001833</name>
</gene>
<dbReference type="EC" id="2.3.2.27" evidence="4"/>
<comment type="function">
    <text evidence="2">Functions as an E3 ubiquitin ligase.</text>
</comment>
<dbReference type="SMART" id="SM00504">
    <property type="entry name" value="Ubox"/>
    <property type="match status" value="1"/>
</dbReference>
<feature type="domain" description="Protein kinase" evidence="14">
    <location>
        <begin position="443"/>
        <end position="706"/>
    </location>
</feature>
<keyword evidence="6" id="KW-0808">Transferase</keyword>
<dbReference type="InterPro" id="IPR001245">
    <property type="entry name" value="Ser-Thr/Tyr_kinase_cat_dom"/>
</dbReference>
<dbReference type="Gene3D" id="3.30.200.20">
    <property type="entry name" value="Phosphorylase Kinase, domain 1"/>
    <property type="match status" value="1"/>
</dbReference>
<keyword evidence="7 11" id="KW-0547">Nucleotide-binding</keyword>
<dbReference type="InterPro" id="IPR008271">
    <property type="entry name" value="Ser/Thr_kinase_AS"/>
</dbReference>
<dbReference type="SUPFAM" id="SSF56112">
    <property type="entry name" value="Protein kinase-like (PK-like)"/>
    <property type="match status" value="1"/>
</dbReference>
<evidence type="ECO:0000256" key="4">
    <source>
        <dbReference type="ARBA" id="ARBA00012483"/>
    </source>
</evidence>
<dbReference type="GO" id="GO:0004674">
    <property type="term" value="F:protein serine/threonine kinase activity"/>
    <property type="evidence" value="ECO:0007669"/>
    <property type="project" value="UniProtKB-KW"/>
</dbReference>
<evidence type="ECO:0000256" key="1">
    <source>
        <dbReference type="ARBA" id="ARBA00000900"/>
    </source>
</evidence>
<proteinExistence type="predicted"/>
<comment type="caution">
    <text evidence="16">The sequence shown here is derived from an EMBL/GenBank/DDBJ whole genome shotgun (WGS) entry which is preliminary data.</text>
</comment>
<dbReference type="SMART" id="SM00220">
    <property type="entry name" value="S_TKc"/>
    <property type="match status" value="1"/>
</dbReference>
<dbReference type="InterPro" id="IPR017441">
    <property type="entry name" value="Protein_kinase_ATP_BS"/>
</dbReference>
<evidence type="ECO:0000256" key="3">
    <source>
        <dbReference type="ARBA" id="ARBA00004906"/>
    </source>
</evidence>
<dbReference type="InterPro" id="IPR014729">
    <property type="entry name" value="Rossmann-like_a/b/a_fold"/>
</dbReference>
<dbReference type="GO" id="GO:0005524">
    <property type="term" value="F:ATP binding"/>
    <property type="evidence" value="ECO:0007669"/>
    <property type="project" value="UniProtKB-UniRule"/>
</dbReference>
<keyword evidence="17" id="KW-1185">Reference proteome</keyword>
<dbReference type="SUPFAM" id="SSF52402">
    <property type="entry name" value="Adenine nucleotide alpha hydrolases-like"/>
    <property type="match status" value="1"/>
</dbReference>
<evidence type="ECO:0000256" key="6">
    <source>
        <dbReference type="ARBA" id="ARBA00022679"/>
    </source>
</evidence>